<name>A0A915IQF4_ROMCU</name>
<sequence>MELEVLAQLRELKEAKKAKSTNMCHVGHIQWTIYKKKYKKDWACCDGCDGWICGNCLADDFDPA</sequence>
<dbReference type="WBParaSite" id="nRc.2.0.1.t15649-RA">
    <property type="protein sequence ID" value="nRc.2.0.1.t15649-RA"/>
    <property type="gene ID" value="nRc.2.0.1.g15649"/>
</dbReference>
<dbReference type="AlphaFoldDB" id="A0A915IQF4"/>
<evidence type="ECO:0000313" key="1">
    <source>
        <dbReference type="Proteomes" id="UP000887565"/>
    </source>
</evidence>
<reference evidence="2" key="1">
    <citation type="submission" date="2022-11" db="UniProtKB">
        <authorList>
            <consortium name="WormBaseParasite"/>
        </authorList>
    </citation>
    <scope>IDENTIFICATION</scope>
</reference>
<dbReference type="Proteomes" id="UP000887565">
    <property type="component" value="Unplaced"/>
</dbReference>
<proteinExistence type="predicted"/>
<protein>
    <submittedName>
        <fullName evidence="2">Uncharacterized protein</fullName>
    </submittedName>
</protein>
<keyword evidence="1" id="KW-1185">Reference proteome</keyword>
<organism evidence="1 2">
    <name type="scientific">Romanomermis culicivorax</name>
    <name type="common">Nematode worm</name>
    <dbReference type="NCBI Taxonomy" id="13658"/>
    <lineage>
        <taxon>Eukaryota</taxon>
        <taxon>Metazoa</taxon>
        <taxon>Ecdysozoa</taxon>
        <taxon>Nematoda</taxon>
        <taxon>Enoplea</taxon>
        <taxon>Dorylaimia</taxon>
        <taxon>Mermithida</taxon>
        <taxon>Mermithoidea</taxon>
        <taxon>Mermithidae</taxon>
        <taxon>Romanomermis</taxon>
    </lineage>
</organism>
<evidence type="ECO:0000313" key="2">
    <source>
        <dbReference type="WBParaSite" id="nRc.2.0.1.t15649-RA"/>
    </source>
</evidence>
<accession>A0A915IQF4</accession>